<accession>A0A246KWI0</accession>
<keyword evidence="5" id="KW-1185">Reference proteome</keyword>
<dbReference type="Proteomes" id="UP000825066">
    <property type="component" value="Chromosome"/>
</dbReference>
<dbReference type="Proteomes" id="UP000197904">
    <property type="component" value="Unassembled WGS sequence"/>
</dbReference>
<proteinExistence type="predicted"/>
<evidence type="ECO:0000313" key="5">
    <source>
        <dbReference type="Proteomes" id="UP000825066"/>
    </source>
</evidence>
<sequence>MSWLFLLSILGIIIFYPAYFYLLHEFKVRLERDHPELSRRKRPGVSWAFEGAYQRLRAVKRGRLDGVILSKSVCDSHRLASLFLYLGMTSFMVLLMLGLYDSVWGGGKR</sequence>
<dbReference type="EMBL" id="AP024684">
    <property type="protein sequence ID" value="BCX42936.1"/>
    <property type="molecule type" value="Genomic_DNA"/>
</dbReference>
<dbReference type="EMBL" id="NIXP01000096">
    <property type="protein sequence ID" value="OWR31637.1"/>
    <property type="molecule type" value="Genomic_DNA"/>
</dbReference>
<name>A0A246KWI0_9GAMM</name>
<feature type="transmembrane region" description="Helical" evidence="1">
    <location>
        <begin position="6"/>
        <end position="23"/>
    </location>
</feature>
<organism evidence="3 4">
    <name type="scientific">Stenotrophomonas pavanii</name>
    <dbReference type="NCBI Taxonomy" id="487698"/>
    <lineage>
        <taxon>Bacteria</taxon>
        <taxon>Pseudomonadati</taxon>
        <taxon>Pseudomonadota</taxon>
        <taxon>Gammaproteobacteria</taxon>
        <taxon>Lysobacterales</taxon>
        <taxon>Lysobacteraceae</taxon>
        <taxon>Stenotrophomonas</taxon>
    </lineage>
</organism>
<gene>
    <name evidence="3" type="ORF">CEE55_14750</name>
    <name evidence="2" type="ORF">STNY_R11160</name>
</gene>
<protein>
    <submittedName>
        <fullName evidence="3">Uncharacterized protein</fullName>
    </submittedName>
</protein>
<reference evidence="2 5" key="2">
    <citation type="submission" date="2021-05" db="EMBL/GenBank/DDBJ databases">
        <title>Complete Genome Sequence of Stenotrophomonas pavanii strain Y.</title>
        <authorList>
            <person name="Dohra H."/>
            <person name="Mohad Din A.R.J."/>
            <person name="Suzuki K."/>
            <person name="Fatma A."/>
            <person name="Honjyo M."/>
            <person name="Nishimura T."/>
            <person name="Moriuch R."/>
            <person name="Masuda K."/>
            <person name="Minoura A."/>
            <person name="Tashiro Y."/>
            <person name="Futamata H."/>
        </authorList>
    </citation>
    <scope>NUCLEOTIDE SEQUENCE [LARGE SCALE GENOMIC DNA]</scope>
    <source>
        <strain evidence="2">Berkeley</strain>
        <strain evidence="5">Y</strain>
    </source>
</reference>
<keyword evidence="1" id="KW-0812">Transmembrane</keyword>
<dbReference type="RefSeq" id="WP_049467420.1">
    <property type="nucleotide sequence ID" value="NZ_AP024684.1"/>
</dbReference>
<dbReference type="AlphaFoldDB" id="A0A246KWI0"/>
<evidence type="ECO:0000313" key="3">
    <source>
        <dbReference type="EMBL" id="OWR31637.1"/>
    </source>
</evidence>
<reference evidence="3 4" key="1">
    <citation type="submission" date="2017-06" db="EMBL/GenBank/DDBJ databases">
        <authorList>
            <person name="Kim H.J."/>
            <person name="Triplett B.A."/>
        </authorList>
    </citation>
    <scope>NUCLEOTIDE SEQUENCE [LARGE SCALE GENOMIC DNA]</scope>
    <source>
        <strain evidence="3 4">S18795</strain>
    </source>
</reference>
<evidence type="ECO:0000313" key="2">
    <source>
        <dbReference type="EMBL" id="BCX42936.1"/>
    </source>
</evidence>
<evidence type="ECO:0000313" key="4">
    <source>
        <dbReference type="Proteomes" id="UP000197904"/>
    </source>
</evidence>
<feature type="transmembrane region" description="Helical" evidence="1">
    <location>
        <begin position="79"/>
        <end position="100"/>
    </location>
</feature>
<evidence type="ECO:0000256" key="1">
    <source>
        <dbReference type="SAM" id="Phobius"/>
    </source>
</evidence>
<keyword evidence="1" id="KW-1133">Transmembrane helix</keyword>
<keyword evidence="1" id="KW-0472">Membrane</keyword>